<feature type="region of interest" description="Disordered" evidence="5">
    <location>
        <begin position="237"/>
        <end position="261"/>
    </location>
</feature>
<dbReference type="Proteomes" id="UP000626109">
    <property type="component" value="Unassembled WGS sequence"/>
</dbReference>
<feature type="signal peptide" evidence="6">
    <location>
        <begin position="1"/>
        <end position="28"/>
    </location>
</feature>
<dbReference type="GO" id="GO:0005730">
    <property type="term" value="C:nucleolus"/>
    <property type="evidence" value="ECO:0007669"/>
    <property type="project" value="TreeGrafter"/>
</dbReference>
<evidence type="ECO:0000256" key="2">
    <source>
        <dbReference type="ARBA" id="ARBA00022574"/>
    </source>
</evidence>
<dbReference type="Gene3D" id="3.40.30.10">
    <property type="entry name" value="Glutaredoxin"/>
    <property type="match status" value="1"/>
</dbReference>
<dbReference type="SUPFAM" id="SSF50978">
    <property type="entry name" value="WD40 repeat-like"/>
    <property type="match status" value="1"/>
</dbReference>
<dbReference type="PROSITE" id="PS51354">
    <property type="entry name" value="GLUTAREDOXIN_2"/>
    <property type="match status" value="1"/>
</dbReference>
<organism evidence="8 9">
    <name type="scientific">Polarella glacialis</name>
    <name type="common">Dinoflagellate</name>
    <dbReference type="NCBI Taxonomy" id="89957"/>
    <lineage>
        <taxon>Eukaryota</taxon>
        <taxon>Sar</taxon>
        <taxon>Alveolata</taxon>
        <taxon>Dinophyceae</taxon>
        <taxon>Suessiales</taxon>
        <taxon>Suessiaceae</taxon>
        <taxon>Polarella</taxon>
    </lineage>
</organism>
<evidence type="ECO:0000256" key="3">
    <source>
        <dbReference type="ARBA" id="ARBA00022737"/>
    </source>
</evidence>
<dbReference type="InterPro" id="IPR036249">
    <property type="entry name" value="Thioredoxin-like_sf"/>
</dbReference>
<dbReference type="Pfam" id="PF00462">
    <property type="entry name" value="Glutaredoxin"/>
    <property type="match status" value="1"/>
</dbReference>
<evidence type="ECO:0000256" key="1">
    <source>
        <dbReference type="ARBA" id="ARBA00004123"/>
    </source>
</evidence>
<reference evidence="8" key="1">
    <citation type="submission" date="2021-02" db="EMBL/GenBank/DDBJ databases">
        <authorList>
            <person name="Dougan E. K."/>
            <person name="Rhodes N."/>
            <person name="Thang M."/>
            <person name="Chan C."/>
        </authorList>
    </citation>
    <scope>NUCLEOTIDE SEQUENCE</scope>
</reference>
<keyword evidence="6" id="KW-0732">Signal</keyword>
<dbReference type="PANTHER" id="PTHR19848:SF0">
    <property type="entry name" value="NOTCHLESS PROTEIN HOMOLOG 1"/>
    <property type="match status" value="1"/>
</dbReference>
<evidence type="ECO:0000259" key="7">
    <source>
        <dbReference type="Pfam" id="PF00462"/>
    </source>
</evidence>
<dbReference type="InterPro" id="IPR015943">
    <property type="entry name" value="WD40/YVTN_repeat-like_dom_sf"/>
</dbReference>
<accession>A0A813KWD0</accession>
<proteinExistence type="predicted"/>
<keyword evidence="2" id="KW-0853">WD repeat</keyword>
<dbReference type="Pfam" id="PF00400">
    <property type="entry name" value="WD40"/>
    <property type="match status" value="2"/>
</dbReference>
<evidence type="ECO:0000313" key="8">
    <source>
        <dbReference type="EMBL" id="CAE8717531.1"/>
    </source>
</evidence>
<comment type="subcellular location">
    <subcellularLocation>
        <location evidence="1">Nucleus</location>
    </subcellularLocation>
</comment>
<protein>
    <recommendedName>
        <fullName evidence="7">Glutaredoxin domain-containing protein</fullName>
    </recommendedName>
</protein>
<evidence type="ECO:0000256" key="5">
    <source>
        <dbReference type="SAM" id="MobiDB-lite"/>
    </source>
</evidence>
<feature type="domain" description="Glutaredoxin" evidence="7">
    <location>
        <begin position="108"/>
        <end position="172"/>
    </location>
</feature>
<evidence type="ECO:0000256" key="6">
    <source>
        <dbReference type="SAM" id="SignalP"/>
    </source>
</evidence>
<dbReference type="GO" id="GO:0000027">
    <property type="term" value="P:ribosomal large subunit assembly"/>
    <property type="evidence" value="ECO:0007669"/>
    <property type="project" value="TreeGrafter"/>
</dbReference>
<keyword evidence="4" id="KW-0539">Nucleus</keyword>
<dbReference type="AlphaFoldDB" id="A0A813KWD0"/>
<gene>
    <name evidence="8" type="ORF">PGLA2088_LOCUS39581</name>
</gene>
<name>A0A813KWD0_POLGL</name>
<evidence type="ECO:0000313" key="9">
    <source>
        <dbReference type="Proteomes" id="UP000626109"/>
    </source>
</evidence>
<dbReference type="SMART" id="SM00320">
    <property type="entry name" value="WD40"/>
    <property type="match status" value="4"/>
</dbReference>
<dbReference type="Gene3D" id="2.130.10.10">
    <property type="entry name" value="YVTN repeat-like/Quinoprotein amine dehydrogenase"/>
    <property type="match status" value="1"/>
</dbReference>
<dbReference type="InterPro" id="IPR002109">
    <property type="entry name" value="Glutaredoxin"/>
</dbReference>
<dbReference type="PANTHER" id="PTHR19848">
    <property type="entry name" value="WD40 REPEAT PROTEIN"/>
    <property type="match status" value="1"/>
</dbReference>
<dbReference type="InterPro" id="IPR001680">
    <property type="entry name" value="WD40_rpt"/>
</dbReference>
<dbReference type="InterPro" id="IPR036322">
    <property type="entry name" value="WD40_repeat_dom_sf"/>
</dbReference>
<feature type="chain" id="PRO_5032307013" description="Glutaredoxin domain-containing protein" evidence="6">
    <location>
        <begin position="29"/>
        <end position="663"/>
    </location>
</feature>
<comment type="caution">
    <text evidence="8">The sequence shown here is derived from an EMBL/GenBank/DDBJ whole genome shotgun (WGS) entry which is preliminary data.</text>
</comment>
<sequence>MARNLGAFVLAAALPLWILGLRGRPAHAFALAGRGAGERRPGRLLVTMAAEKSPSEELAVSQPLRAASATMGLLKPMMSIESKLQAGIYDRKQIQNEILSEVRSSTFVIYTYSLSPFSTEAKRMLDDLGVKYTEVVLGPEWFLLLGRAAQKRAELGEMFGRTSLPQIFVNGNPFGGLYDGDGVGKPGLVPFLESEPGAVGMLKFFKAIDPSGGALLKGGLQRVMRAFAPAYVLDASQKQESDGGGQGRSGSQDEAPEPRAPKYSTFADERWLWLQALTGFFGRRAELQHLGPLIWRFLDDRPQVLRLALADGRVFELAMREIVALGGGDCRRPVVVSSADKRHWDVLLPFAARALGFHNTQLVGAASADGDVFVYDLPELDDSTLFGEKARLQSPRSSRDTLAAPRRLAGHQEPVLCFAGLVGGDFGSAPLLATGSADTTVRLWRGSHCVQVYESQEWSDWTGTMYLGHTAPVTAICITSDELPVSGDSFGAVCMWRADGMCDMLDPAHDSPVTCLEAGPEDHLLIVGHGDGEIRLVERSGRKRVLGAWREARGGAVLAARGLGVEPLEVLAVSPSRLLAARVGDAAAAEVGSFPAKAFGACFDGDFVLAFCGETVVLMTLDGNLRAVVSVSLSVNICAGRLMAATKDVDQVRKDDRRNNSLG</sequence>
<dbReference type="SUPFAM" id="SSF52833">
    <property type="entry name" value="Thioredoxin-like"/>
    <property type="match status" value="1"/>
</dbReference>
<evidence type="ECO:0000256" key="4">
    <source>
        <dbReference type="ARBA" id="ARBA00023242"/>
    </source>
</evidence>
<keyword evidence="3" id="KW-0677">Repeat</keyword>
<dbReference type="EMBL" id="CAJNNW010033174">
    <property type="protein sequence ID" value="CAE8717531.1"/>
    <property type="molecule type" value="Genomic_DNA"/>
</dbReference>